<sequence length="463" mass="49519">MSRDIAMMSATDLIRSFAAGTLSPVEATEAALAAIDAHNGKLNAFVHVDAEGALAAAKASEQRWRDGRPTGLIDGVPTTIKDLADVKALPTRRGSKTTDPEYRAPEDAPFVARLRDHGAVFLGKTTTPEIGWKGVTDSPLTGVTRNPWNPEKTPGGSSGGAAVSAATGMGALHQGTDGGGSIRIPAAYTGIYGIKPTFGRVPQYPASAMGTVSHVGPMTRTVADAALMLTVMSGPHISDWYTAPDDGRDFRQISGKSVRGMRIAYCPDLGFAQVDPDIAELVAAAVRRFAELGAYIEEVDLELSGSAETFRIHWFTGAANAYRALGPDQRELLDPGLAEVCLEGLEITLPDYQDAIREREKLGFEINRLLDRYDLLLTPAMPTAAFDAGLEVPPGSGMRRWTEWTPFSYPFNLTQHPAASVPCGFTRDGMPAGLQIVAAKYREDKVFSGSAAYETICPFKMPT</sequence>
<dbReference type="RefSeq" id="WP_257768626.1">
    <property type="nucleotide sequence ID" value="NZ_CP102480.1"/>
</dbReference>
<dbReference type="InterPro" id="IPR036928">
    <property type="entry name" value="AS_sf"/>
</dbReference>
<dbReference type="GO" id="GO:0004040">
    <property type="term" value="F:amidase activity"/>
    <property type="evidence" value="ECO:0007669"/>
    <property type="project" value="UniProtKB-EC"/>
</dbReference>
<dbReference type="KEGG" id="naci:NUH88_20555"/>
<evidence type="ECO:0000256" key="1">
    <source>
        <dbReference type="ARBA" id="ARBA00009199"/>
    </source>
</evidence>
<protein>
    <submittedName>
        <fullName evidence="4">Amidase</fullName>
        <ecNumber evidence="4">3.5.1.4</ecNumber>
    </submittedName>
</protein>
<dbReference type="EMBL" id="CP102480">
    <property type="protein sequence ID" value="UUX49774.1"/>
    <property type="molecule type" value="Genomic_DNA"/>
</dbReference>
<evidence type="ECO:0000313" key="4">
    <source>
        <dbReference type="EMBL" id="UUX49774.1"/>
    </source>
</evidence>
<dbReference type="InterPro" id="IPR000120">
    <property type="entry name" value="Amidase"/>
</dbReference>
<dbReference type="Pfam" id="PF01425">
    <property type="entry name" value="Amidase"/>
    <property type="match status" value="1"/>
</dbReference>
<dbReference type="PANTHER" id="PTHR11895">
    <property type="entry name" value="TRANSAMIDASE"/>
    <property type="match status" value="1"/>
</dbReference>
<dbReference type="EC" id="3.5.1.4" evidence="4"/>
<keyword evidence="4" id="KW-0378">Hydrolase</keyword>
<dbReference type="AlphaFoldDB" id="A0A9J7ARE0"/>
<evidence type="ECO:0000256" key="2">
    <source>
        <dbReference type="SAM" id="MobiDB-lite"/>
    </source>
</evidence>
<feature type="compositionally biased region" description="Polar residues" evidence="2">
    <location>
        <begin position="138"/>
        <end position="147"/>
    </location>
</feature>
<gene>
    <name evidence="4" type="ORF">NUH88_20555</name>
</gene>
<name>A0A9J7ARE0_9PROT</name>
<feature type="region of interest" description="Disordered" evidence="2">
    <location>
        <begin position="132"/>
        <end position="162"/>
    </location>
</feature>
<dbReference type="NCBIfam" id="NF004815">
    <property type="entry name" value="PRK06169.1"/>
    <property type="match status" value="1"/>
</dbReference>
<evidence type="ECO:0000313" key="5">
    <source>
        <dbReference type="Proteomes" id="UP001060336"/>
    </source>
</evidence>
<dbReference type="Gene3D" id="3.90.1300.10">
    <property type="entry name" value="Amidase signature (AS) domain"/>
    <property type="match status" value="1"/>
</dbReference>
<comment type="similarity">
    <text evidence="1">Belongs to the amidase family.</text>
</comment>
<accession>A0A9J7ARE0</accession>
<proteinExistence type="inferred from homology"/>
<dbReference type="Proteomes" id="UP001060336">
    <property type="component" value="Chromosome"/>
</dbReference>
<keyword evidence="5" id="KW-1185">Reference proteome</keyword>
<evidence type="ECO:0000259" key="3">
    <source>
        <dbReference type="Pfam" id="PF01425"/>
    </source>
</evidence>
<dbReference type="SUPFAM" id="SSF75304">
    <property type="entry name" value="Amidase signature (AS) enzymes"/>
    <property type="match status" value="1"/>
</dbReference>
<organism evidence="4 5">
    <name type="scientific">Nisaea acidiphila</name>
    <dbReference type="NCBI Taxonomy" id="1862145"/>
    <lineage>
        <taxon>Bacteria</taxon>
        <taxon>Pseudomonadati</taxon>
        <taxon>Pseudomonadota</taxon>
        <taxon>Alphaproteobacteria</taxon>
        <taxon>Rhodospirillales</taxon>
        <taxon>Thalassobaculaceae</taxon>
        <taxon>Nisaea</taxon>
    </lineage>
</organism>
<dbReference type="InterPro" id="IPR023631">
    <property type="entry name" value="Amidase_dom"/>
</dbReference>
<feature type="domain" description="Amidase" evidence="3">
    <location>
        <begin position="26"/>
        <end position="446"/>
    </location>
</feature>
<reference evidence="4" key="1">
    <citation type="submission" date="2022-08" db="EMBL/GenBank/DDBJ databases">
        <title>Nisaea acidiphila sp. nov., isolated from a marine algal debris and emended description of the genus Nisaea Urios et al. 2008.</title>
        <authorList>
            <person name="Kwon K."/>
        </authorList>
    </citation>
    <scope>NUCLEOTIDE SEQUENCE</scope>
    <source>
        <strain evidence="4">MEBiC11861</strain>
    </source>
</reference>
<dbReference type="PANTHER" id="PTHR11895:SF7">
    <property type="entry name" value="GLUTAMYL-TRNA(GLN) AMIDOTRANSFERASE SUBUNIT A, MITOCHONDRIAL"/>
    <property type="match status" value="1"/>
</dbReference>